<comment type="caution">
    <text evidence="2">The sequence shown here is derived from an EMBL/GenBank/DDBJ whole genome shotgun (WGS) entry which is preliminary data.</text>
</comment>
<dbReference type="AlphaFoldDB" id="A0A2P8HF43"/>
<sequence>MSEHNTIAPATPAISSAAEPVVLNTTNTQPPALYTNGLQRLPIQYQLSVGAVDDPMEQEADAVADKIMRMPENNFIQRKCAHCEEEEKDKVRLKPLAAFIQRKSGDSNKAVSNTVSEGIAATRGNGSALPARTQSFMENRFGTDFSNVNIHTDTPAVRLSAELGAKAFTIGNDIYFNEGKFSPESDSGKHLLAHELTHVIQQQGGAGNGMVQRAEVDDRSCAGLTDIETDINTLVNAEIAAARTAAGPAPLSPAAIVGLLRDVETRLGDGAVSPIEHFIEALPATKRNLPNSSLTGNKYEGAGSANNFYRLQTLGLAHVVGSSAKMHGLCIGADKLGHFFEEGFLYFRVAHRSGGSVADAQSTGRAAEIGIQGLSSTGVYSNADQAANLAGMQFYNDLLANPSGLTFSLASYITPQWNEQTNPSFYESGVGTVVWNNLLRGNWQGPFTSAGGTGTPIDAKVTLAISSSGAVTGTYRWPAAAPTNTGVITAGVITQNTTTVTGNLPGTAPVTASPVSSITIDFDWREGTASGKGRWNSVNEQTLDGTWGIGASNTNGGTWHMVKI</sequence>
<evidence type="ECO:0000313" key="2">
    <source>
        <dbReference type="EMBL" id="PSL44805.1"/>
    </source>
</evidence>
<feature type="domain" description="eCIS core" evidence="1">
    <location>
        <begin position="129"/>
        <end position="205"/>
    </location>
</feature>
<evidence type="ECO:0000313" key="3">
    <source>
        <dbReference type="Proteomes" id="UP000240971"/>
    </source>
</evidence>
<dbReference type="Pfam" id="PF13699">
    <property type="entry name" value="eCIS_core"/>
    <property type="match status" value="1"/>
</dbReference>
<dbReference type="Proteomes" id="UP000240971">
    <property type="component" value="Unassembled WGS sequence"/>
</dbReference>
<name>A0A2P8HF43_CHINA</name>
<evidence type="ECO:0000259" key="1">
    <source>
        <dbReference type="Pfam" id="PF13699"/>
    </source>
</evidence>
<gene>
    <name evidence="2" type="ORF">CLV51_105177</name>
</gene>
<dbReference type="OrthoDB" id="4317910at2"/>
<accession>A0A2P8HF43</accession>
<dbReference type="InterPro" id="IPR025295">
    <property type="entry name" value="eCIS_core_dom"/>
</dbReference>
<keyword evidence="3" id="KW-1185">Reference proteome</keyword>
<reference evidence="2 3" key="1">
    <citation type="submission" date="2018-03" db="EMBL/GenBank/DDBJ databases">
        <title>Genomic Encyclopedia of Archaeal and Bacterial Type Strains, Phase II (KMG-II): from individual species to whole genera.</title>
        <authorList>
            <person name="Goeker M."/>
        </authorList>
    </citation>
    <scope>NUCLEOTIDE SEQUENCE [LARGE SCALE GENOMIC DNA]</scope>
    <source>
        <strain evidence="2 3">DSM 24859</strain>
    </source>
</reference>
<organism evidence="2 3">
    <name type="scientific">Chitinophaga niastensis</name>
    <dbReference type="NCBI Taxonomy" id="536980"/>
    <lineage>
        <taxon>Bacteria</taxon>
        <taxon>Pseudomonadati</taxon>
        <taxon>Bacteroidota</taxon>
        <taxon>Chitinophagia</taxon>
        <taxon>Chitinophagales</taxon>
        <taxon>Chitinophagaceae</taxon>
        <taxon>Chitinophaga</taxon>
    </lineage>
</organism>
<dbReference type="RefSeq" id="WP_106530241.1">
    <property type="nucleotide sequence ID" value="NZ_PYAW01000005.1"/>
</dbReference>
<proteinExistence type="predicted"/>
<dbReference type="EMBL" id="PYAW01000005">
    <property type="protein sequence ID" value="PSL44805.1"/>
    <property type="molecule type" value="Genomic_DNA"/>
</dbReference>
<protein>
    <submittedName>
        <fullName evidence="2">Uncharacterized protein DUF4157</fullName>
    </submittedName>
</protein>